<evidence type="ECO:0000256" key="3">
    <source>
        <dbReference type="ARBA" id="ARBA00022801"/>
    </source>
</evidence>
<dbReference type="Gene3D" id="2.60.120.200">
    <property type="match status" value="1"/>
</dbReference>
<evidence type="ECO:0000256" key="5">
    <source>
        <dbReference type="PIRSR" id="PIRSR001097-50"/>
    </source>
</evidence>
<evidence type="ECO:0000256" key="2">
    <source>
        <dbReference type="ARBA" id="ARBA00022729"/>
    </source>
</evidence>
<evidence type="ECO:0000313" key="9">
    <source>
        <dbReference type="Proteomes" id="UP000266497"/>
    </source>
</evidence>
<comment type="caution">
    <text evidence="8">The sequence shown here is derived from an EMBL/GenBank/DDBJ whole genome shotgun (WGS) entry which is preliminary data.</text>
</comment>
<dbReference type="RefSeq" id="WP_007560915.1">
    <property type="nucleotide sequence ID" value="NZ_JADMWM010000005.1"/>
</dbReference>
<dbReference type="InterPro" id="IPR013320">
    <property type="entry name" value="ConA-like_dom_sf"/>
</dbReference>
<feature type="signal peptide" evidence="6">
    <location>
        <begin position="1"/>
        <end position="18"/>
    </location>
</feature>
<gene>
    <name evidence="8" type="ORF">DWY53_00245</name>
</gene>
<dbReference type="SMR" id="A0A395USZ4"/>
<feature type="domain" description="GH16" evidence="7">
    <location>
        <begin position="27"/>
        <end position="315"/>
    </location>
</feature>
<dbReference type="SUPFAM" id="SSF49899">
    <property type="entry name" value="Concanavalin A-like lectins/glucanases"/>
    <property type="match status" value="1"/>
</dbReference>
<dbReference type="PANTHER" id="PTHR10963:SF55">
    <property type="entry name" value="GLYCOSIDE HYDROLASE FAMILY 16 PROTEIN"/>
    <property type="match status" value="1"/>
</dbReference>
<dbReference type="Pfam" id="PF00722">
    <property type="entry name" value="Glyco_hydro_16"/>
    <property type="match status" value="1"/>
</dbReference>
<dbReference type="Proteomes" id="UP000266497">
    <property type="component" value="Unassembled WGS sequence"/>
</dbReference>
<dbReference type="GeneID" id="43184702"/>
<feature type="active site" description="Nucleophile" evidence="5">
    <location>
        <position position="167"/>
    </location>
</feature>
<dbReference type="GO" id="GO:0005975">
    <property type="term" value="P:carbohydrate metabolic process"/>
    <property type="evidence" value="ECO:0007669"/>
    <property type="project" value="InterPro"/>
</dbReference>
<reference evidence="8 9" key="1">
    <citation type="submission" date="2018-08" db="EMBL/GenBank/DDBJ databases">
        <title>A genome reference for cultivated species of the human gut microbiota.</title>
        <authorList>
            <person name="Zou Y."/>
            <person name="Xue W."/>
            <person name="Luo G."/>
        </authorList>
    </citation>
    <scope>NUCLEOTIDE SEQUENCE [LARGE SCALE GENOMIC DNA]</scope>
    <source>
        <strain evidence="8 9">AF25-30LB</strain>
    </source>
</reference>
<dbReference type="EMBL" id="QRUD01000001">
    <property type="protein sequence ID" value="RGR43706.1"/>
    <property type="molecule type" value="Genomic_DNA"/>
</dbReference>
<keyword evidence="4" id="KW-0326">Glycosidase</keyword>
<dbReference type="CDD" id="cd02178">
    <property type="entry name" value="GH16_beta_agarase"/>
    <property type="match status" value="1"/>
</dbReference>
<proteinExistence type="inferred from homology"/>
<comment type="similarity">
    <text evidence="1">Belongs to the glycosyl hydrolase 16 family.</text>
</comment>
<keyword evidence="3" id="KW-0378">Hydrolase</keyword>
<accession>A0A395USZ4</accession>
<name>A0A395USZ4_PHOVU</name>
<organism evidence="8 9">
    <name type="scientific">Phocaeicola vulgatus</name>
    <name type="common">Bacteroides vulgatus</name>
    <dbReference type="NCBI Taxonomy" id="821"/>
    <lineage>
        <taxon>Bacteria</taxon>
        <taxon>Pseudomonadati</taxon>
        <taxon>Bacteroidota</taxon>
        <taxon>Bacteroidia</taxon>
        <taxon>Bacteroidales</taxon>
        <taxon>Bacteroidaceae</taxon>
        <taxon>Phocaeicola</taxon>
    </lineage>
</organism>
<dbReference type="PANTHER" id="PTHR10963">
    <property type="entry name" value="GLYCOSYL HYDROLASE-RELATED"/>
    <property type="match status" value="1"/>
</dbReference>
<keyword evidence="2 6" id="KW-0732">Signal</keyword>
<sequence>MKRKLFTICLASLQFACAAENLNNKSYEWDIYPVPANAGDGMVWKLHPQSDDFNYIADEKDKGKEFYAKWTDFYHNHWTGPAPTIWQRDHVSVSDGFLKIRASRPEDVPLKKVVSGPNTKELPGTYTGCITSKTRVKYPVYVEAYAKLSNSTMASDVWMLSPDDTQEIDIIEAYGGDRDGGGYGADRLHLSHHIFIRQPFKDYQPKDSGSWYKDDKGTLWRDDFHRVGVFWKDPFTLEYYVDGELVRTISGKDIIDPNNYTGGTGLVKDMDIIINMEDQSWRAVKGLSPTDEELKNVEDHTFLVDWIRVYTLVPEE</sequence>
<dbReference type="GO" id="GO:0033916">
    <property type="term" value="F:beta-agarase activity"/>
    <property type="evidence" value="ECO:0007669"/>
    <property type="project" value="InterPro"/>
</dbReference>
<evidence type="ECO:0000256" key="4">
    <source>
        <dbReference type="ARBA" id="ARBA00023295"/>
    </source>
</evidence>
<dbReference type="PROSITE" id="PS51762">
    <property type="entry name" value="GH16_2"/>
    <property type="match status" value="1"/>
</dbReference>
<dbReference type="InterPro" id="IPR050546">
    <property type="entry name" value="Glycosyl_Hydrlase_16"/>
</dbReference>
<dbReference type="InterPro" id="IPR000757">
    <property type="entry name" value="Beta-glucanase-like"/>
</dbReference>
<evidence type="ECO:0000259" key="7">
    <source>
        <dbReference type="PROSITE" id="PS51762"/>
    </source>
</evidence>
<dbReference type="PIRSF" id="PIRSF001097">
    <property type="entry name" value="Agarase"/>
    <property type="match status" value="1"/>
</dbReference>
<feature type="chain" id="PRO_5017369066" evidence="6">
    <location>
        <begin position="19"/>
        <end position="316"/>
    </location>
</feature>
<evidence type="ECO:0000313" key="8">
    <source>
        <dbReference type="EMBL" id="RGR43706.1"/>
    </source>
</evidence>
<feature type="active site" description="Proton donor" evidence="5">
    <location>
        <position position="172"/>
    </location>
</feature>
<protein>
    <submittedName>
        <fullName evidence="8">Beta-agarase</fullName>
    </submittedName>
</protein>
<evidence type="ECO:0000256" key="1">
    <source>
        <dbReference type="ARBA" id="ARBA00006865"/>
    </source>
</evidence>
<dbReference type="InterPro" id="IPR016287">
    <property type="entry name" value="Beta_agarase"/>
</dbReference>
<evidence type="ECO:0000256" key="6">
    <source>
        <dbReference type="SAM" id="SignalP"/>
    </source>
</evidence>
<dbReference type="AlphaFoldDB" id="A0A395USZ4"/>